<dbReference type="STRING" id="1121357.SAMN05661109_01389"/>
<organism evidence="3 4">
    <name type="scientific">Corynebacterium cystitidis DSM 20524</name>
    <dbReference type="NCBI Taxonomy" id="1121357"/>
    <lineage>
        <taxon>Bacteria</taxon>
        <taxon>Bacillati</taxon>
        <taxon>Actinomycetota</taxon>
        <taxon>Actinomycetes</taxon>
        <taxon>Mycobacteriales</taxon>
        <taxon>Corynebacteriaceae</taxon>
        <taxon>Corynebacterium</taxon>
    </lineage>
</organism>
<gene>
    <name evidence="3" type="ORF">SAMN05661109_01389</name>
</gene>
<sequence>MITVAHALTLVLPALAAPAAHANIVYIRPNTTPRTSLVVCYPMGNGGTSQAHQVRPALLLSKLHLGLWVSRHGAEHHKAQVDHLIRVSDERIVAELDRAYPHAIDEIARDYGLLGTGRNGFWGNVTTRAYDAARFVSLIRHDPSAPPVIQGMKDAAWVAADGTTQNYGTATLDTAQGTKFGWSDDKTSAMATVTLGPGWVAASMTYGDAPARTHDVQPGMRVERLSIPAEPGATAPPASPRQAPTQ</sequence>
<dbReference type="AlphaFoldDB" id="A0A1H9TBV4"/>
<evidence type="ECO:0000313" key="3">
    <source>
        <dbReference type="EMBL" id="SER94269.1"/>
    </source>
</evidence>
<accession>A0A1H9TBV4</accession>
<feature type="region of interest" description="Disordered" evidence="1">
    <location>
        <begin position="227"/>
        <end position="246"/>
    </location>
</feature>
<dbReference type="Proteomes" id="UP000198929">
    <property type="component" value="Unassembled WGS sequence"/>
</dbReference>
<feature type="signal peptide" evidence="2">
    <location>
        <begin position="1"/>
        <end position="22"/>
    </location>
</feature>
<evidence type="ECO:0000313" key="4">
    <source>
        <dbReference type="Proteomes" id="UP000198929"/>
    </source>
</evidence>
<evidence type="ECO:0000256" key="1">
    <source>
        <dbReference type="SAM" id="MobiDB-lite"/>
    </source>
</evidence>
<reference evidence="4" key="1">
    <citation type="submission" date="2016-10" db="EMBL/GenBank/DDBJ databases">
        <authorList>
            <person name="Varghese N."/>
            <person name="Submissions S."/>
        </authorList>
    </citation>
    <scope>NUCLEOTIDE SEQUENCE [LARGE SCALE GENOMIC DNA]</scope>
    <source>
        <strain evidence="4">DSM 20524</strain>
    </source>
</reference>
<protein>
    <submittedName>
        <fullName evidence="3">Uncharacterized protein</fullName>
    </submittedName>
</protein>
<proteinExistence type="predicted"/>
<dbReference type="RefSeq" id="WP_092258195.1">
    <property type="nucleotide sequence ID" value="NZ_CP047199.1"/>
</dbReference>
<feature type="chain" id="PRO_5038391634" evidence="2">
    <location>
        <begin position="23"/>
        <end position="246"/>
    </location>
</feature>
<dbReference type="EMBL" id="FOGQ01000005">
    <property type="protein sequence ID" value="SER94269.1"/>
    <property type="molecule type" value="Genomic_DNA"/>
</dbReference>
<keyword evidence="2" id="KW-0732">Signal</keyword>
<keyword evidence="4" id="KW-1185">Reference proteome</keyword>
<name>A0A1H9TBV4_9CORY</name>
<evidence type="ECO:0000256" key="2">
    <source>
        <dbReference type="SAM" id="SignalP"/>
    </source>
</evidence>